<dbReference type="SUPFAM" id="SSF53335">
    <property type="entry name" value="S-adenosyl-L-methionine-dependent methyltransferases"/>
    <property type="match status" value="1"/>
</dbReference>
<proteinExistence type="predicted"/>
<dbReference type="EMBL" id="JBHTLI010000001">
    <property type="protein sequence ID" value="MFD1095240.1"/>
    <property type="molecule type" value="Genomic_DNA"/>
</dbReference>
<keyword evidence="1" id="KW-0808">Transferase</keyword>
<dbReference type="EC" id="2.1.1.64" evidence="1"/>
<evidence type="ECO:0000313" key="2">
    <source>
        <dbReference type="Proteomes" id="UP001597131"/>
    </source>
</evidence>
<dbReference type="EC" id="2.1.1.222" evidence="1"/>
<dbReference type="GO" id="GO:0061542">
    <property type="term" value="F:3-demethylubiquinol 3-O-methyltransferase activity"/>
    <property type="evidence" value="ECO:0007669"/>
    <property type="project" value="UniProtKB-EC"/>
</dbReference>
<dbReference type="Pfam" id="PF13489">
    <property type="entry name" value="Methyltransf_23"/>
    <property type="match status" value="1"/>
</dbReference>
<dbReference type="GO" id="GO:0102208">
    <property type="term" value="F:2-polyprenyl-6-hydroxyphenol methylase activity"/>
    <property type="evidence" value="ECO:0007669"/>
    <property type="project" value="UniProtKB-EC"/>
</dbReference>
<organism evidence="1 2">
    <name type="scientific">Salegentibacter chungangensis</name>
    <dbReference type="NCBI Taxonomy" id="1335724"/>
    <lineage>
        <taxon>Bacteria</taxon>
        <taxon>Pseudomonadati</taxon>
        <taxon>Bacteroidota</taxon>
        <taxon>Flavobacteriia</taxon>
        <taxon>Flavobacteriales</taxon>
        <taxon>Flavobacteriaceae</taxon>
        <taxon>Salegentibacter</taxon>
    </lineage>
</organism>
<dbReference type="GO" id="GO:0032259">
    <property type="term" value="P:methylation"/>
    <property type="evidence" value="ECO:0007669"/>
    <property type="project" value="UniProtKB-KW"/>
</dbReference>
<dbReference type="InterPro" id="IPR029063">
    <property type="entry name" value="SAM-dependent_MTases_sf"/>
</dbReference>
<comment type="caution">
    <text evidence="1">The sequence shown here is derived from an EMBL/GenBank/DDBJ whole genome shotgun (WGS) entry which is preliminary data.</text>
</comment>
<protein>
    <submittedName>
        <fullName evidence="1">Class I SAM-dependent methyltransferase</fullName>
        <ecNumber evidence="1">2.1.1.222</ecNumber>
        <ecNumber evidence="1">2.1.1.64</ecNumber>
    </submittedName>
</protein>
<sequence length="224" mass="25855">MKNGADVKYYKNLNRGKWTERKIDEIFQELPNKTVSDIGAGFGWMKPIIQNRGLEWQPFDMVRKMPETRIWDLNDPAPEGIKSAGLVICLEVIEHLANPELALRNITAHISLGGYLIISSPNPFYKKSKFDFFFKNQLYAFQPKHLSEHHVYIPLPHVLNFYLEKEGFKLVEFSIMGESKLPEVGFSDRFLKSGFRFLTEELLGKIGNKQTLGPTQGFVFKKLE</sequence>
<keyword evidence="1" id="KW-0489">Methyltransferase</keyword>
<dbReference type="Gene3D" id="3.40.50.150">
    <property type="entry name" value="Vaccinia Virus protein VP39"/>
    <property type="match status" value="1"/>
</dbReference>
<evidence type="ECO:0000313" key="1">
    <source>
        <dbReference type="EMBL" id="MFD1095240.1"/>
    </source>
</evidence>
<dbReference type="Proteomes" id="UP001597131">
    <property type="component" value="Unassembled WGS sequence"/>
</dbReference>
<name>A0ABW3NR92_9FLAO</name>
<accession>A0ABW3NR92</accession>
<dbReference type="RefSeq" id="WP_380743818.1">
    <property type="nucleotide sequence ID" value="NZ_JBHTLI010000001.1"/>
</dbReference>
<reference evidence="2" key="1">
    <citation type="journal article" date="2019" name="Int. J. Syst. Evol. Microbiol.">
        <title>The Global Catalogue of Microorganisms (GCM) 10K type strain sequencing project: providing services to taxonomists for standard genome sequencing and annotation.</title>
        <authorList>
            <consortium name="The Broad Institute Genomics Platform"/>
            <consortium name="The Broad Institute Genome Sequencing Center for Infectious Disease"/>
            <person name="Wu L."/>
            <person name="Ma J."/>
        </authorList>
    </citation>
    <scope>NUCLEOTIDE SEQUENCE [LARGE SCALE GENOMIC DNA]</scope>
    <source>
        <strain evidence="2">CCUG 64793</strain>
    </source>
</reference>
<keyword evidence="2" id="KW-1185">Reference proteome</keyword>
<gene>
    <name evidence="1" type="ORF">ACFQ3Q_05720</name>
</gene>